<feature type="domain" description="Misato Segment II tubulin-like" evidence="6">
    <location>
        <begin position="121"/>
        <end position="231"/>
    </location>
</feature>
<feature type="region of interest" description="Disordered" evidence="5">
    <location>
        <begin position="1"/>
        <end position="26"/>
    </location>
</feature>
<gene>
    <name evidence="8" type="ORF">TCAL_02617</name>
</gene>
<dbReference type="Pfam" id="PF10046">
    <property type="entry name" value="BLOC1_2"/>
    <property type="match status" value="1"/>
</dbReference>
<keyword evidence="4" id="KW-0496">Mitochondrion</keyword>
<dbReference type="GO" id="GO:0005739">
    <property type="term" value="C:mitochondrion"/>
    <property type="evidence" value="ECO:0007669"/>
    <property type="project" value="UniProtKB-SubCell"/>
</dbReference>
<reference evidence="8 9" key="1">
    <citation type="journal article" date="2018" name="Nat. Ecol. Evol.">
        <title>Genomic signatures of mitonuclear coevolution across populations of Tigriopus californicus.</title>
        <authorList>
            <person name="Barreto F.S."/>
            <person name="Watson E.T."/>
            <person name="Lima T.G."/>
            <person name="Willett C.S."/>
            <person name="Edmands S."/>
            <person name="Li W."/>
            <person name="Burton R.S."/>
        </authorList>
    </citation>
    <scope>NUCLEOTIDE SEQUENCE [LARGE SCALE GENOMIC DNA]</scope>
    <source>
        <strain evidence="8 9">San Diego</strain>
    </source>
</reference>
<dbReference type="InterPro" id="IPR029209">
    <property type="entry name" value="DML1/Misato_tubulin"/>
</dbReference>
<evidence type="ECO:0000259" key="7">
    <source>
        <dbReference type="Pfam" id="PF14881"/>
    </source>
</evidence>
<dbReference type="Pfam" id="PF14881">
    <property type="entry name" value="Tubulin_3"/>
    <property type="match status" value="1"/>
</dbReference>
<dbReference type="EMBL" id="VCGU01000458">
    <property type="protein sequence ID" value="TRY64298.1"/>
    <property type="molecule type" value="Genomic_DNA"/>
</dbReference>
<feature type="domain" description="DML1/Misato tubulin" evidence="7">
    <location>
        <begin position="264"/>
        <end position="449"/>
    </location>
</feature>
<comment type="caution">
    <text evidence="8">The sequence shown here is derived from an EMBL/GenBank/DDBJ whole genome shotgun (WGS) entry which is preliminary data.</text>
</comment>
<comment type="similarity">
    <text evidence="2">Belongs to the BLOC1S2 family.</text>
</comment>
<evidence type="ECO:0000259" key="6">
    <source>
        <dbReference type="Pfam" id="PF10644"/>
    </source>
</evidence>
<evidence type="ECO:0000313" key="9">
    <source>
        <dbReference type="Proteomes" id="UP000318571"/>
    </source>
</evidence>
<feature type="compositionally biased region" description="Low complexity" evidence="5">
    <location>
        <begin position="11"/>
        <end position="20"/>
    </location>
</feature>
<evidence type="ECO:0000313" key="8">
    <source>
        <dbReference type="EMBL" id="TRY64298.1"/>
    </source>
</evidence>
<keyword evidence="9" id="KW-1185">Reference proteome</keyword>
<dbReference type="PANTHER" id="PTHR13391">
    <property type="entry name" value="MITOCHONDRIAL DISTRIBUTION REGULATOR MISATO"/>
    <property type="match status" value="1"/>
</dbReference>
<dbReference type="Proteomes" id="UP000318571">
    <property type="component" value="Chromosome 10"/>
</dbReference>
<proteinExistence type="inferred from homology"/>
<dbReference type="InterPro" id="IPR019605">
    <property type="entry name" value="Misato_II_tubulin-like"/>
</dbReference>
<comment type="subcellular location">
    <subcellularLocation>
        <location evidence="1">Mitochondrion</location>
    </subcellularLocation>
</comment>
<comment type="similarity">
    <text evidence="3">Belongs to the misato family.</text>
</comment>
<dbReference type="SUPFAM" id="SSF52490">
    <property type="entry name" value="Tubulin nucleotide-binding domain-like"/>
    <property type="match status" value="1"/>
</dbReference>
<evidence type="ECO:0000256" key="4">
    <source>
        <dbReference type="ARBA" id="ARBA00023128"/>
    </source>
</evidence>
<dbReference type="OMA" id="ETHQHTM"/>
<dbReference type="Pfam" id="PF10644">
    <property type="entry name" value="Misat_Tub_SegII"/>
    <property type="match status" value="1"/>
</dbReference>
<dbReference type="AlphaFoldDB" id="A0A553NFY2"/>
<dbReference type="InterPro" id="IPR049942">
    <property type="entry name" value="DML1/Misato"/>
</dbReference>
<dbReference type="CDD" id="cd06060">
    <property type="entry name" value="misato"/>
    <property type="match status" value="1"/>
</dbReference>
<sequence>MAEANPSKGQTTTLSTSTSSFEALDPHDPHLNHLASLMFSKSVTATKYSDMRQITSNIAKGMSALNLKYAELEPYLKQIDEIDESVTQLETAAFKLDAYSKRLEAKFKSLEQHNNNKMGDRAVVSLHVGHYANHVGAHFWNIQEANFVYEGQSEICHDVLFREGQTLTRQLTFTPRVVNVDLKGALGSLPEFGDLYDDLEVPKSENLLWQGATVVQKEEPLKKNSYQLELDSVDNSIQSRSESEKDRCESGGSQDTSLIYNLDDQIHTWSDYLHGRFHPKSNALLQEYQHKNTLKPFDVFGLGVETWKSDLGEEVEDRIRFFVEDADSVQGFQLLLDDFNGFGGVGSGVIDLLSDEYGNKTALTFPTSPCAYDEYSGILGSTRLLNTLLNLNAQLEGSTLVTPLTLAKDTFVLPGGHRPVPWVQYKPNSMYHSSAILGSALDSMTLPWRMNERRARQTRIYDLANGLNGGGRKLGTANMQFPWILDDDHFLVDALNSDIDFVPLMPGVKNDKINIIAQSVTCRGFKINSLKPTDFNKVQKFASHPFHGCSSLEEALERHFGQRNPRSVNAVHSYDTGVPVSKPFPDFFDPRIGKDSRLVQGSNVAHRKLNSVPSLVTWSSSDGSHDYLESICDRAAKVNLNKLHRFRESGTEDADVEEAVEKVRAQRDNYTGQH</sequence>
<evidence type="ECO:0000256" key="1">
    <source>
        <dbReference type="ARBA" id="ARBA00004173"/>
    </source>
</evidence>
<evidence type="ECO:0000256" key="2">
    <source>
        <dbReference type="ARBA" id="ARBA00008468"/>
    </source>
</evidence>
<feature type="region of interest" description="Disordered" evidence="5">
    <location>
        <begin position="235"/>
        <end position="254"/>
    </location>
</feature>
<name>A0A553NFY2_TIGCA</name>
<dbReference type="GO" id="GO:0007005">
    <property type="term" value="P:mitochondrion organization"/>
    <property type="evidence" value="ECO:0007669"/>
    <property type="project" value="InterPro"/>
</dbReference>
<organism evidence="8 9">
    <name type="scientific">Tigriopus californicus</name>
    <name type="common">Marine copepod</name>
    <dbReference type="NCBI Taxonomy" id="6832"/>
    <lineage>
        <taxon>Eukaryota</taxon>
        <taxon>Metazoa</taxon>
        <taxon>Ecdysozoa</taxon>
        <taxon>Arthropoda</taxon>
        <taxon>Crustacea</taxon>
        <taxon>Multicrustacea</taxon>
        <taxon>Hexanauplia</taxon>
        <taxon>Copepoda</taxon>
        <taxon>Harpacticoida</taxon>
        <taxon>Harpacticidae</taxon>
        <taxon>Tigriopus</taxon>
    </lineage>
</organism>
<dbReference type="InterPro" id="IPR036525">
    <property type="entry name" value="Tubulin/FtsZ_GTPase_sf"/>
</dbReference>
<protein>
    <submittedName>
        <fullName evidence="8">Uncharacterized protein</fullName>
    </submittedName>
</protein>
<evidence type="ECO:0000256" key="5">
    <source>
        <dbReference type="SAM" id="MobiDB-lite"/>
    </source>
</evidence>
<evidence type="ECO:0000256" key="3">
    <source>
        <dbReference type="ARBA" id="ARBA00008507"/>
    </source>
</evidence>
<dbReference type="PANTHER" id="PTHR13391:SF0">
    <property type="entry name" value="PROTEIN MISATO HOMOLOG 1"/>
    <property type="match status" value="1"/>
</dbReference>
<dbReference type="InterPro" id="IPR019269">
    <property type="entry name" value="BLOC1_su2"/>
</dbReference>
<accession>A0A553NFY2</accession>
<dbReference type="Gene3D" id="3.40.50.1440">
    <property type="entry name" value="Tubulin/FtsZ, GTPase domain"/>
    <property type="match status" value="1"/>
</dbReference>
<dbReference type="STRING" id="6832.A0A553NFY2"/>